<dbReference type="InterPro" id="IPR014710">
    <property type="entry name" value="RmlC-like_jellyroll"/>
</dbReference>
<dbReference type="EMBL" id="LQPW01000064">
    <property type="protein sequence ID" value="ORX07083.1"/>
    <property type="molecule type" value="Genomic_DNA"/>
</dbReference>
<sequence length="99" mass="10715">MTDPTEAEAFPVFDDDQMARLGTYDTPTQVQLGELLFEAGQPSYDFVVLVSAAVETVREASADHGETVLARHGRGQFLGELNLLIGHPPAPLQRVYDGG</sequence>
<reference evidence="2 3" key="1">
    <citation type="submission" date="2016-01" db="EMBL/GenBank/DDBJ databases">
        <title>The new phylogeny of the genus Mycobacterium.</title>
        <authorList>
            <person name="Tarcisio F."/>
            <person name="Conor M."/>
            <person name="Antonella G."/>
            <person name="Elisabetta G."/>
            <person name="Giulia F.S."/>
            <person name="Sara T."/>
            <person name="Anna F."/>
            <person name="Clotilde B."/>
            <person name="Roberto B."/>
            <person name="Veronica D.S."/>
            <person name="Fabio R."/>
            <person name="Monica P."/>
            <person name="Olivier J."/>
            <person name="Enrico T."/>
            <person name="Nicola S."/>
        </authorList>
    </citation>
    <scope>NUCLEOTIDE SEQUENCE [LARGE SCALE GENOMIC DNA]</scope>
    <source>
        <strain evidence="2 3">DSM 44166</strain>
    </source>
</reference>
<dbReference type="Gene3D" id="2.60.120.10">
    <property type="entry name" value="Jelly Rolls"/>
    <property type="match status" value="1"/>
</dbReference>
<dbReference type="InterPro" id="IPR018490">
    <property type="entry name" value="cNMP-bd_dom_sf"/>
</dbReference>
<dbReference type="Proteomes" id="UP000193317">
    <property type="component" value="Unassembled WGS sequence"/>
</dbReference>
<dbReference type="PROSITE" id="PS50042">
    <property type="entry name" value="CNMP_BINDING_3"/>
    <property type="match status" value="1"/>
</dbReference>
<feature type="domain" description="Cyclic nucleotide-binding" evidence="1">
    <location>
        <begin position="9"/>
        <end position="90"/>
    </location>
</feature>
<dbReference type="Pfam" id="PF00027">
    <property type="entry name" value="cNMP_binding"/>
    <property type="match status" value="1"/>
</dbReference>
<evidence type="ECO:0000313" key="3">
    <source>
        <dbReference type="Proteomes" id="UP000193317"/>
    </source>
</evidence>
<name>A0A1X2EN88_MYCSZ</name>
<dbReference type="SUPFAM" id="SSF51206">
    <property type="entry name" value="cAMP-binding domain-like"/>
    <property type="match status" value="1"/>
</dbReference>
<gene>
    <name evidence="2" type="ORF">AWC27_26350</name>
</gene>
<dbReference type="OrthoDB" id="109585at2"/>
<protein>
    <recommendedName>
        <fullName evidence="1">Cyclic nucleotide-binding domain-containing protein</fullName>
    </recommendedName>
</protein>
<dbReference type="InterPro" id="IPR000595">
    <property type="entry name" value="cNMP-bd_dom"/>
</dbReference>
<keyword evidence="3" id="KW-1185">Reference proteome</keyword>
<dbReference type="AlphaFoldDB" id="A0A1X2EN88"/>
<proteinExistence type="predicted"/>
<dbReference type="RefSeq" id="WP_085670610.1">
    <property type="nucleotide sequence ID" value="NZ_JACKRU010000605.1"/>
</dbReference>
<evidence type="ECO:0000259" key="1">
    <source>
        <dbReference type="PROSITE" id="PS50042"/>
    </source>
</evidence>
<accession>A0A1X2EN88</accession>
<comment type="caution">
    <text evidence="2">The sequence shown here is derived from an EMBL/GenBank/DDBJ whole genome shotgun (WGS) entry which is preliminary data.</text>
</comment>
<evidence type="ECO:0000313" key="2">
    <source>
        <dbReference type="EMBL" id="ORX07083.1"/>
    </source>
</evidence>
<organism evidence="2 3">
    <name type="scientific">Mycobacterium szulgai</name>
    <dbReference type="NCBI Taxonomy" id="1787"/>
    <lineage>
        <taxon>Bacteria</taxon>
        <taxon>Bacillati</taxon>
        <taxon>Actinomycetota</taxon>
        <taxon>Actinomycetes</taxon>
        <taxon>Mycobacteriales</taxon>
        <taxon>Mycobacteriaceae</taxon>
        <taxon>Mycobacterium</taxon>
    </lineage>
</organism>